<evidence type="ECO:0000256" key="1">
    <source>
        <dbReference type="SAM" id="MobiDB-lite"/>
    </source>
</evidence>
<evidence type="ECO:0000313" key="3">
    <source>
        <dbReference type="EMBL" id="GIJ58373.1"/>
    </source>
</evidence>
<dbReference type="AlphaFoldDB" id="A0A8J3ZBT3"/>
<keyword evidence="2" id="KW-0812">Transmembrane</keyword>
<evidence type="ECO:0000256" key="2">
    <source>
        <dbReference type="SAM" id="Phobius"/>
    </source>
</evidence>
<feature type="transmembrane region" description="Helical" evidence="2">
    <location>
        <begin position="308"/>
        <end position="325"/>
    </location>
</feature>
<feature type="transmembrane region" description="Helical" evidence="2">
    <location>
        <begin position="368"/>
        <end position="388"/>
    </location>
</feature>
<feature type="transmembrane region" description="Helical" evidence="2">
    <location>
        <begin position="153"/>
        <end position="172"/>
    </location>
</feature>
<feature type="transmembrane region" description="Helical" evidence="2">
    <location>
        <begin position="207"/>
        <end position="225"/>
    </location>
</feature>
<feature type="transmembrane region" description="Helical" evidence="2">
    <location>
        <begin position="105"/>
        <end position="122"/>
    </location>
</feature>
<feature type="region of interest" description="Disordered" evidence="1">
    <location>
        <begin position="396"/>
        <end position="423"/>
    </location>
</feature>
<keyword evidence="4" id="KW-1185">Reference proteome</keyword>
<dbReference type="EMBL" id="BOPG01000034">
    <property type="protein sequence ID" value="GIJ58373.1"/>
    <property type="molecule type" value="Genomic_DNA"/>
</dbReference>
<name>A0A8J3ZBT3_9ACTN</name>
<comment type="caution">
    <text evidence="3">The sequence shown here is derived from an EMBL/GenBank/DDBJ whole genome shotgun (WGS) entry which is preliminary data.</text>
</comment>
<reference evidence="3" key="1">
    <citation type="submission" date="2021-01" db="EMBL/GenBank/DDBJ databases">
        <title>Whole genome shotgun sequence of Virgisporangium aurantiacum NBRC 16421.</title>
        <authorList>
            <person name="Komaki H."/>
            <person name="Tamura T."/>
        </authorList>
    </citation>
    <scope>NUCLEOTIDE SEQUENCE</scope>
    <source>
        <strain evidence="3">NBRC 16421</strain>
    </source>
</reference>
<evidence type="ECO:0000313" key="4">
    <source>
        <dbReference type="Proteomes" id="UP000612585"/>
    </source>
</evidence>
<gene>
    <name evidence="3" type="ORF">Vau01_058890</name>
</gene>
<dbReference type="RefSeq" id="WP_203998991.1">
    <property type="nucleotide sequence ID" value="NZ_BOPG01000034.1"/>
</dbReference>
<keyword evidence="2" id="KW-0472">Membrane</keyword>
<feature type="transmembrane region" description="Helical" evidence="2">
    <location>
        <begin position="184"/>
        <end position="201"/>
    </location>
</feature>
<feature type="transmembrane region" description="Helical" evidence="2">
    <location>
        <begin position="127"/>
        <end position="147"/>
    </location>
</feature>
<accession>A0A8J3ZBT3</accession>
<feature type="transmembrane region" description="Helical" evidence="2">
    <location>
        <begin position="237"/>
        <end position="256"/>
    </location>
</feature>
<dbReference type="Proteomes" id="UP000612585">
    <property type="component" value="Unassembled WGS sequence"/>
</dbReference>
<sequence>MSETAGLVAPPHPAPGRREGWLARWYGTDPVRAAAIGLIAVHLVIRAQVGAGGYLVYDDFSLAWRAAELDLFPDLMFFVYNNHLMPGTMLVTWVVTTAWPMSYPPYLVVMLAGQAVLAVAFYRLLRLVLPATWGVLIPLAMFLFSPLTLEATAWWAVGGSQLGMLLALVLALGAQVKYARTRRTRHLVSLGLSFALGVLFFEKTLLLAPIVFLFTACLLVSGGPVRSTVETVRRFWRSWLVLGALAGGYVMLYLALAPSGARQPANTGEVVTFAREIVGTTLLPGLIGGPWRWIDVGEGPPLTATPEVLRWATWAAFATLVIVTVSRRRIAARAWLLLALDMTMTVVLLATTRLGGIYSPAAGLTTRYVTDVGLVGALCVGVALFGLAPAPAAAAAEATPETTPETTPEPAPVDAPATAPTRPDGRRVAAAAALVAALVLLVGSGGWTSARFGDDWKHKVGREYLATVRAELAQAPRNEVFLDAVVPDWVMPGVSAPDNLQSHMFRFLEPRPQFVTAAENPRMFNDQGHIRPVQIDGVTNRPGPEPNCGYKATGGRTARVELQKDVFAWRWAIRVVYLSGGDAPAVVSFGSTVTRFQIRHGVNQIVIVVGGGGDHVNLTILDPNVTACTNEVTVGTPRPQP</sequence>
<feature type="transmembrane region" description="Helical" evidence="2">
    <location>
        <begin position="428"/>
        <end position="447"/>
    </location>
</feature>
<feature type="transmembrane region" description="Helical" evidence="2">
    <location>
        <begin position="33"/>
        <end position="57"/>
    </location>
</feature>
<feature type="transmembrane region" description="Helical" evidence="2">
    <location>
        <begin position="78"/>
        <end position="99"/>
    </location>
</feature>
<feature type="transmembrane region" description="Helical" evidence="2">
    <location>
        <begin position="334"/>
        <end position="356"/>
    </location>
</feature>
<keyword evidence="2" id="KW-1133">Transmembrane helix</keyword>
<organism evidence="3 4">
    <name type="scientific">Virgisporangium aurantiacum</name>
    <dbReference type="NCBI Taxonomy" id="175570"/>
    <lineage>
        <taxon>Bacteria</taxon>
        <taxon>Bacillati</taxon>
        <taxon>Actinomycetota</taxon>
        <taxon>Actinomycetes</taxon>
        <taxon>Micromonosporales</taxon>
        <taxon>Micromonosporaceae</taxon>
        <taxon>Virgisporangium</taxon>
    </lineage>
</organism>
<feature type="compositionally biased region" description="Low complexity" evidence="1">
    <location>
        <begin position="396"/>
        <end position="406"/>
    </location>
</feature>
<proteinExistence type="predicted"/>
<protein>
    <submittedName>
        <fullName evidence="3">Uncharacterized protein</fullName>
    </submittedName>
</protein>